<accession>A0A3N4JLD6</accession>
<gene>
    <name evidence="1" type="ORF">L873DRAFT_1846445</name>
</gene>
<dbReference type="EMBL" id="ML120434">
    <property type="protein sequence ID" value="RPA94694.1"/>
    <property type="molecule type" value="Genomic_DNA"/>
</dbReference>
<protein>
    <submittedName>
        <fullName evidence="1">Uncharacterized protein</fullName>
    </submittedName>
</protein>
<keyword evidence="2" id="KW-1185">Reference proteome</keyword>
<dbReference type="OrthoDB" id="5372708at2759"/>
<evidence type="ECO:0000313" key="1">
    <source>
        <dbReference type="EMBL" id="RPA94694.1"/>
    </source>
</evidence>
<organism evidence="1 2">
    <name type="scientific">Choiromyces venosus 120613-1</name>
    <dbReference type="NCBI Taxonomy" id="1336337"/>
    <lineage>
        <taxon>Eukaryota</taxon>
        <taxon>Fungi</taxon>
        <taxon>Dikarya</taxon>
        <taxon>Ascomycota</taxon>
        <taxon>Pezizomycotina</taxon>
        <taxon>Pezizomycetes</taxon>
        <taxon>Pezizales</taxon>
        <taxon>Tuberaceae</taxon>
        <taxon>Choiromyces</taxon>
    </lineage>
</organism>
<dbReference type="STRING" id="1336337.A0A3N4JLD6"/>
<reference evidence="1 2" key="1">
    <citation type="journal article" date="2018" name="Nat. Ecol. Evol.">
        <title>Pezizomycetes genomes reveal the molecular basis of ectomycorrhizal truffle lifestyle.</title>
        <authorList>
            <person name="Murat C."/>
            <person name="Payen T."/>
            <person name="Noel B."/>
            <person name="Kuo A."/>
            <person name="Morin E."/>
            <person name="Chen J."/>
            <person name="Kohler A."/>
            <person name="Krizsan K."/>
            <person name="Balestrini R."/>
            <person name="Da Silva C."/>
            <person name="Montanini B."/>
            <person name="Hainaut M."/>
            <person name="Levati E."/>
            <person name="Barry K.W."/>
            <person name="Belfiori B."/>
            <person name="Cichocki N."/>
            <person name="Clum A."/>
            <person name="Dockter R.B."/>
            <person name="Fauchery L."/>
            <person name="Guy J."/>
            <person name="Iotti M."/>
            <person name="Le Tacon F."/>
            <person name="Lindquist E.A."/>
            <person name="Lipzen A."/>
            <person name="Malagnac F."/>
            <person name="Mello A."/>
            <person name="Molinier V."/>
            <person name="Miyauchi S."/>
            <person name="Poulain J."/>
            <person name="Riccioni C."/>
            <person name="Rubini A."/>
            <person name="Sitrit Y."/>
            <person name="Splivallo R."/>
            <person name="Traeger S."/>
            <person name="Wang M."/>
            <person name="Zifcakova L."/>
            <person name="Wipf D."/>
            <person name="Zambonelli A."/>
            <person name="Paolocci F."/>
            <person name="Nowrousian M."/>
            <person name="Ottonello S."/>
            <person name="Baldrian P."/>
            <person name="Spatafora J.W."/>
            <person name="Henrissat B."/>
            <person name="Nagy L.G."/>
            <person name="Aury J.M."/>
            <person name="Wincker P."/>
            <person name="Grigoriev I.V."/>
            <person name="Bonfante P."/>
            <person name="Martin F.M."/>
        </authorList>
    </citation>
    <scope>NUCLEOTIDE SEQUENCE [LARGE SCALE GENOMIC DNA]</scope>
    <source>
        <strain evidence="1 2">120613-1</strain>
    </source>
</reference>
<dbReference type="AlphaFoldDB" id="A0A3N4JLD6"/>
<evidence type="ECO:0000313" key="2">
    <source>
        <dbReference type="Proteomes" id="UP000276215"/>
    </source>
</evidence>
<proteinExistence type="predicted"/>
<sequence>MPQQAENMGFKKQNALFGCRLCLILLKIYGDLDYNTISKGRYHFEVCRLRKDILSSEVFSKDGKAELLKNLGMQPLDPPIWKMFPALDLIRGAAIDSPHADVQGIGRLSQELLIEYILVRKYQVEYAHQMSAIPYPPGWPKIQNPIRHRLSWDLSEQSHAILLTAIVLCKWLQVSFIQIPFIKAIEAEFAPEIAQNPNLTIPGIISMIYTAMAQGCFLRLVHAAAESRKKTPNVNNQANLELVDNSQAESDTNSIRSSITSETQNILTNITNDGQPLQTPKVELQLLRKEGKEKAIWFLVDNVFEEEFPHTTAVVHLLQTSCPTLMEWFLPQSSHRFLEQNEVSLLSTDQHINPRVTQRVTTYQVHNVLNLPKSPRDSTEEWRLQIRTAMTEDYNKPQYKLKVMELGELAFLYWAKVTFIDKYTEK</sequence>
<dbReference type="Proteomes" id="UP000276215">
    <property type="component" value="Unassembled WGS sequence"/>
</dbReference>
<name>A0A3N4JLD6_9PEZI</name>